<dbReference type="SUPFAM" id="SSF50494">
    <property type="entry name" value="Trypsin-like serine proteases"/>
    <property type="match status" value="1"/>
</dbReference>
<name>A0A9C6WEV7_DROAB</name>
<evidence type="ECO:0000313" key="9">
    <source>
        <dbReference type="Proteomes" id="UP000515160"/>
    </source>
</evidence>
<keyword evidence="7" id="KW-0732">Signal</keyword>
<protein>
    <recommendedName>
        <fullName evidence="5">Phenoloxidase-activating factor 2</fullName>
    </recommendedName>
    <alternativeName>
        <fullName evidence="6">Prophenoloxidase-activating factor II</fullName>
    </alternativeName>
</protein>
<dbReference type="InterPro" id="IPR001254">
    <property type="entry name" value="Trypsin_dom"/>
</dbReference>
<evidence type="ECO:0000256" key="4">
    <source>
        <dbReference type="ARBA" id="ARBA00024195"/>
    </source>
</evidence>
<dbReference type="Gene3D" id="2.40.10.10">
    <property type="entry name" value="Trypsin-like serine proteases"/>
    <property type="match status" value="1"/>
</dbReference>
<dbReference type="InterPro" id="IPR001314">
    <property type="entry name" value="Peptidase_S1A"/>
</dbReference>
<feature type="domain" description="Peptidase S1" evidence="8">
    <location>
        <begin position="199"/>
        <end position="454"/>
    </location>
</feature>
<dbReference type="OrthoDB" id="6261922at2759"/>
<dbReference type="CDD" id="cd00190">
    <property type="entry name" value="Tryp_SPc"/>
    <property type="match status" value="1"/>
</dbReference>
<gene>
    <name evidence="10" type="primary">LOC117569656</name>
</gene>
<dbReference type="PANTHER" id="PTHR24256">
    <property type="entry name" value="TRYPTASE-RELATED"/>
    <property type="match status" value="1"/>
</dbReference>
<dbReference type="RefSeq" id="XP_051860518.1">
    <property type="nucleotide sequence ID" value="XM_052004558.1"/>
</dbReference>
<evidence type="ECO:0000259" key="8">
    <source>
        <dbReference type="PROSITE" id="PS50240"/>
    </source>
</evidence>
<proteinExistence type="inferred from homology"/>
<dbReference type="InterPro" id="IPR009003">
    <property type="entry name" value="Peptidase_S1_PA"/>
</dbReference>
<dbReference type="Pfam" id="PF00089">
    <property type="entry name" value="Trypsin"/>
    <property type="match status" value="1"/>
</dbReference>
<dbReference type="InterPro" id="IPR051487">
    <property type="entry name" value="Ser/Thr_Proteases_Immune/Dev"/>
</dbReference>
<sequence length="463" mass="51360">MIRLLLFAFIAVAHQRLSNGQQMNAAVDGMCGAEELCVTDKLCTESDDSGRDAIGPRLGNNCGHGFVCCDREQLESWNATLAMEASGSQRSLSATQTVTTMKTPTITTPATSVTTEEPSGYESCGFNMECVPRKICRENLIVDDGRFILNPRIGDTPCVGALHRCCAIDMKISANESSYVDKLASFKYQGCGWSNPNGLIPDQDNYEYAKDVALFAEFPWMVAVFSGRNQFLCGGTLIHPQLVLTSAHNIQNHTINTLVVRLGEWDLNSLDEPHEHQARRIKQIIRHEDFDPRAFFNDIALLVLSEPVPIQPHIQPLCLPPTETPALLRELQDAQCFATGWGRRLPGSSRNEHLLKRIDLPFVSRAECQAMLRITILGRRFRLRPSFLCAGGMEGKDTCKGDGGSPLFCTMPNETNRYRLVGIVSWGIDCAKQDVPAVYANVPFLRNWIDNKIKTLGLQLEGP</sequence>
<keyword evidence="3" id="KW-1015">Disulfide bond</keyword>
<evidence type="ECO:0000256" key="1">
    <source>
        <dbReference type="ARBA" id="ARBA00004613"/>
    </source>
</evidence>
<evidence type="ECO:0000313" key="10">
    <source>
        <dbReference type="RefSeq" id="XP_051860518.1"/>
    </source>
</evidence>
<dbReference type="GO" id="GO:0004252">
    <property type="term" value="F:serine-type endopeptidase activity"/>
    <property type="evidence" value="ECO:0007669"/>
    <property type="project" value="InterPro"/>
</dbReference>
<organism evidence="9 10">
    <name type="scientific">Drosophila albomicans</name>
    <name type="common">Fruit fly</name>
    <dbReference type="NCBI Taxonomy" id="7291"/>
    <lineage>
        <taxon>Eukaryota</taxon>
        <taxon>Metazoa</taxon>
        <taxon>Ecdysozoa</taxon>
        <taxon>Arthropoda</taxon>
        <taxon>Hexapoda</taxon>
        <taxon>Insecta</taxon>
        <taxon>Pterygota</taxon>
        <taxon>Neoptera</taxon>
        <taxon>Endopterygota</taxon>
        <taxon>Diptera</taxon>
        <taxon>Brachycera</taxon>
        <taxon>Muscomorpha</taxon>
        <taxon>Ephydroidea</taxon>
        <taxon>Drosophilidae</taxon>
        <taxon>Drosophila</taxon>
    </lineage>
</organism>
<feature type="chain" id="PRO_5039370684" description="Phenoloxidase-activating factor 2" evidence="7">
    <location>
        <begin position="21"/>
        <end position="463"/>
    </location>
</feature>
<dbReference type="GO" id="GO:0006508">
    <property type="term" value="P:proteolysis"/>
    <property type="evidence" value="ECO:0007669"/>
    <property type="project" value="InterPro"/>
</dbReference>
<dbReference type="FunFam" id="2.40.10.10:FF:000038">
    <property type="entry name" value="Serine protease"/>
    <property type="match status" value="1"/>
</dbReference>
<keyword evidence="9" id="KW-1185">Reference proteome</keyword>
<comment type="subcellular location">
    <subcellularLocation>
        <location evidence="1">Secreted</location>
    </subcellularLocation>
</comment>
<dbReference type="SMART" id="SM00020">
    <property type="entry name" value="Tryp_SPc"/>
    <property type="match status" value="1"/>
</dbReference>
<dbReference type="InterPro" id="IPR041515">
    <property type="entry name" value="PPAF-2-like_Clip"/>
</dbReference>
<dbReference type="Proteomes" id="UP000515160">
    <property type="component" value="Chromosome 3"/>
</dbReference>
<dbReference type="AlphaFoldDB" id="A0A9C6WEV7"/>
<evidence type="ECO:0000256" key="7">
    <source>
        <dbReference type="SAM" id="SignalP"/>
    </source>
</evidence>
<keyword evidence="2" id="KW-0964">Secreted</keyword>
<dbReference type="InterPro" id="IPR043504">
    <property type="entry name" value="Peptidase_S1_PA_chymotrypsin"/>
</dbReference>
<reference evidence="10" key="1">
    <citation type="submission" date="2025-08" db="UniProtKB">
        <authorList>
            <consortium name="RefSeq"/>
        </authorList>
    </citation>
    <scope>IDENTIFICATION</scope>
    <source>
        <strain evidence="10">15112-1751.03</strain>
        <tissue evidence="10">Whole Adult</tissue>
    </source>
</reference>
<dbReference type="GO" id="GO:0005576">
    <property type="term" value="C:extracellular region"/>
    <property type="evidence" value="ECO:0007669"/>
    <property type="project" value="UniProtKB-SubCell"/>
</dbReference>
<dbReference type="GeneID" id="117569656"/>
<comment type="similarity">
    <text evidence="4">Belongs to the peptidase S1 family. CLIP subfamily.</text>
</comment>
<dbReference type="PROSITE" id="PS50240">
    <property type="entry name" value="TRYPSIN_DOM"/>
    <property type="match status" value="1"/>
</dbReference>
<evidence type="ECO:0000256" key="6">
    <source>
        <dbReference type="ARBA" id="ARBA00076468"/>
    </source>
</evidence>
<evidence type="ECO:0000256" key="3">
    <source>
        <dbReference type="ARBA" id="ARBA00023157"/>
    </source>
</evidence>
<accession>A0A9C6WEV7</accession>
<evidence type="ECO:0000256" key="5">
    <source>
        <dbReference type="ARBA" id="ARBA00068096"/>
    </source>
</evidence>
<feature type="signal peptide" evidence="7">
    <location>
        <begin position="1"/>
        <end position="20"/>
    </location>
</feature>
<dbReference type="PRINTS" id="PR00722">
    <property type="entry name" value="CHYMOTRYPSIN"/>
</dbReference>
<evidence type="ECO:0000256" key="2">
    <source>
        <dbReference type="ARBA" id="ARBA00022525"/>
    </source>
</evidence>
<dbReference type="Pfam" id="PF18322">
    <property type="entry name" value="CLIP_1"/>
    <property type="match status" value="1"/>
</dbReference>